<evidence type="ECO:0000256" key="6">
    <source>
        <dbReference type="PROSITE-ProRule" id="PRU00552"/>
    </source>
</evidence>
<dbReference type="Proteomes" id="UP000198104">
    <property type="component" value="Unassembled WGS sequence"/>
</dbReference>
<dbReference type="PROSITE" id="PS51194">
    <property type="entry name" value="HELICASE_CTER"/>
    <property type="match status" value="1"/>
</dbReference>
<dbReference type="AlphaFoldDB" id="A0A254Q029"/>
<dbReference type="InterPro" id="IPR014001">
    <property type="entry name" value="Helicase_ATP-bd"/>
</dbReference>
<feature type="compositionally biased region" description="Basic and acidic residues" evidence="8">
    <location>
        <begin position="465"/>
        <end position="485"/>
    </location>
</feature>
<dbReference type="GO" id="GO:0005524">
    <property type="term" value="F:ATP binding"/>
    <property type="evidence" value="ECO:0007669"/>
    <property type="project" value="UniProtKB-KW"/>
</dbReference>
<evidence type="ECO:0000256" key="2">
    <source>
        <dbReference type="ARBA" id="ARBA00022801"/>
    </source>
</evidence>
<keyword evidence="2 7" id="KW-0378">Hydrolase</keyword>
<organism evidence="12 13">
    <name type="scientific">Polynucleobacter aenigmaticus</name>
    <dbReference type="NCBI Taxonomy" id="1743164"/>
    <lineage>
        <taxon>Bacteria</taxon>
        <taxon>Pseudomonadati</taxon>
        <taxon>Pseudomonadota</taxon>
        <taxon>Betaproteobacteria</taxon>
        <taxon>Burkholderiales</taxon>
        <taxon>Burkholderiaceae</taxon>
        <taxon>Polynucleobacter</taxon>
    </lineage>
</organism>
<dbReference type="GO" id="GO:0005829">
    <property type="term" value="C:cytosol"/>
    <property type="evidence" value="ECO:0007669"/>
    <property type="project" value="TreeGrafter"/>
</dbReference>
<dbReference type="Gene3D" id="3.40.50.300">
    <property type="entry name" value="P-loop containing nucleotide triphosphate hydrolases"/>
    <property type="match status" value="2"/>
</dbReference>
<evidence type="ECO:0000259" key="9">
    <source>
        <dbReference type="PROSITE" id="PS51192"/>
    </source>
</evidence>
<accession>A0A254Q029</accession>
<dbReference type="RefSeq" id="WP_088526819.1">
    <property type="nucleotide sequence ID" value="NZ_NGUO01000004.1"/>
</dbReference>
<feature type="region of interest" description="Disordered" evidence="8">
    <location>
        <begin position="398"/>
        <end position="539"/>
    </location>
</feature>
<keyword evidence="1 7" id="KW-0547">Nucleotide-binding</keyword>
<evidence type="ECO:0000256" key="8">
    <source>
        <dbReference type="SAM" id="MobiDB-lite"/>
    </source>
</evidence>
<keyword evidence="3 7" id="KW-0347">Helicase</keyword>
<sequence length="539" mass="56683">MTFSKETNHESKDSKPAGTEFQSFALAAQLLKNVAELGYTQATEVQAQVIPAALAGGDLLVSSQTGSGKTAAFLLPLINQLIEDNPNSSPAPGRAQPKVLVLCPTRELAQQVSADAVNLVRGMKGIRIATVMGGMPYGKQIQALKGAMLVVATPGRLLDLTDSKAIHLGDVKQLVIDEADRMLDMGFADDLEAIDKRCSGRNQTLMFSATFAPKIMSLANELTTNAKRIELAHAGEKHANIEQKLHWADSMSHKHKLLEHILADATLDQAVVFASTQIESEKIADTLRANGYEASALHGAMPQAVRMRRLESLRKGHTKILVATDVAARGIDVPRISHVINFGLPMKPEDYTHRIGRTGRAGRNGVAITLVEHRDRAKIRNIERFTQQDIVASVIAGLEPQAKPSSGGGGGRPGGGRSGGGFGGGGRSGGGFGGGGRSGGGGGGRYGSGARSESRSGSGGGENRSGNHFESRSSESRPSESRPSGDSRPAAGANRFADSRPARSADSRPAPRSGDSRPSAGPRFAKPKTGGQRRSFSGN</sequence>
<dbReference type="GO" id="GO:0003676">
    <property type="term" value="F:nucleic acid binding"/>
    <property type="evidence" value="ECO:0007669"/>
    <property type="project" value="InterPro"/>
</dbReference>
<protein>
    <submittedName>
        <fullName evidence="12">RNA helicase</fullName>
    </submittedName>
</protein>
<feature type="compositionally biased region" description="Gly residues" evidence="8">
    <location>
        <begin position="406"/>
        <end position="447"/>
    </location>
</feature>
<comment type="similarity">
    <text evidence="5 7">Belongs to the DEAD box helicase family.</text>
</comment>
<dbReference type="CDD" id="cd00268">
    <property type="entry name" value="DEADc"/>
    <property type="match status" value="1"/>
</dbReference>
<dbReference type="Pfam" id="PF00270">
    <property type="entry name" value="DEAD"/>
    <property type="match status" value="1"/>
</dbReference>
<dbReference type="PROSITE" id="PS51195">
    <property type="entry name" value="Q_MOTIF"/>
    <property type="match status" value="1"/>
</dbReference>
<gene>
    <name evidence="12" type="ORF">CBI30_02825</name>
</gene>
<dbReference type="CDD" id="cd18787">
    <property type="entry name" value="SF2_C_DEAD"/>
    <property type="match status" value="1"/>
</dbReference>
<dbReference type="InterPro" id="IPR050079">
    <property type="entry name" value="DEAD_box_RNA_helicase"/>
</dbReference>
<dbReference type="InterPro" id="IPR001650">
    <property type="entry name" value="Helicase_C-like"/>
</dbReference>
<dbReference type="SMART" id="SM00490">
    <property type="entry name" value="HELICc"/>
    <property type="match status" value="1"/>
</dbReference>
<dbReference type="SUPFAM" id="SSF52540">
    <property type="entry name" value="P-loop containing nucleoside triphosphate hydrolases"/>
    <property type="match status" value="1"/>
</dbReference>
<evidence type="ECO:0000259" key="10">
    <source>
        <dbReference type="PROSITE" id="PS51194"/>
    </source>
</evidence>
<keyword evidence="13" id="KW-1185">Reference proteome</keyword>
<evidence type="ECO:0000256" key="4">
    <source>
        <dbReference type="ARBA" id="ARBA00022840"/>
    </source>
</evidence>
<feature type="short sequence motif" description="Q motif" evidence="6">
    <location>
        <begin position="19"/>
        <end position="47"/>
    </location>
</feature>
<feature type="compositionally biased region" description="Basic and acidic residues" evidence="8">
    <location>
        <begin position="497"/>
        <end position="506"/>
    </location>
</feature>
<dbReference type="Pfam" id="PF00271">
    <property type="entry name" value="Helicase_C"/>
    <property type="match status" value="1"/>
</dbReference>
<evidence type="ECO:0000256" key="7">
    <source>
        <dbReference type="RuleBase" id="RU000492"/>
    </source>
</evidence>
<dbReference type="PROSITE" id="PS51192">
    <property type="entry name" value="HELICASE_ATP_BIND_1"/>
    <property type="match status" value="1"/>
</dbReference>
<evidence type="ECO:0000256" key="3">
    <source>
        <dbReference type="ARBA" id="ARBA00022806"/>
    </source>
</evidence>
<comment type="caution">
    <text evidence="12">The sequence shown here is derived from an EMBL/GenBank/DDBJ whole genome shotgun (WGS) entry which is preliminary data.</text>
</comment>
<evidence type="ECO:0000313" key="13">
    <source>
        <dbReference type="Proteomes" id="UP000198104"/>
    </source>
</evidence>
<feature type="domain" description="Helicase ATP-binding" evidence="9">
    <location>
        <begin position="50"/>
        <end position="229"/>
    </location>
</feature>
<dbReference type="EMBL" id="NGUO01000004">
    <property type="protein sequence ID" value="OWS72145.1"/>
    <property type="molecule type" value="Genomic_DNA"/>
</dbReference>
<evidence type="ECO:0000313" key="12">
    <source>
        <dbReference type="EMBL" id="OWS72145.1"/>
    </source>
</evidence>
<feature type="domain" description="Helicase C-terminal" evidence="10">
    <location>
        <begin position="257"/>
        <end position="406"/>
    </location>
</feature>
<name>A0A254Q029_9BURK</name>
<dbReference type="OrthoDB" id="5297934at2"/>
<dbReference type="InterPro" id="IPR044742">
    <property type="entry name" value="DEAD/DEAH_RhlB"/>
</dbReference>
<keyword evidence="4 7" id="KW-0067">ATP-binding</keyword>
<dbReference type="PROSITE" id="PS00039">
    <property type="entry name" value="DEAD_ATP_HELICASE"/>
    <property type="match status" value="1"/>
</dbReference>
<dbReference type="PANTHER" id="PTHR47959:SF17">
    <property type="entry name" value="ATP-DEPENDENT RNA HELICASE DEAD BOX FAMILY"/>
    <property type="match status" value="1"/>
</dbReference>
<dbReference type="SMART" id="SM00487">
    <property type="entry name" value="DEXDc"/>
    <property type="match status" value="1"/>
</dbReference>
<dbReference type="PANTHER" id="PTHR47959">
    <property type="entry name" value="ATP-DEPENDENT RNA HELICASE RHLE-RELATED"/>
    <property type="match status" value="1"/>
</dbReference>
<feature type="domain" description="DEAD-box RNA helicase Q" evidence="11">
    <location>
        <begin position="19"/>
        <end position="47"/>
    </location>
</feature>
<dbReference type="InterPro" id="IPR027417">
    <property type="entry name" value="P-loop_NTPase"/>
</dbReference>
<dbReference type="InterPro" id="IPR011545">
    <property type="entry name" value="DEAD/DEAH_box_helicase_dom"/>
</dbReference>
<evidence type="ECO:0000256" key="5">
    <source>
        <dbReference type="ARBA" id="ARBA00038437"/>
    </source>
</evidence>
<reference evidence="12 13" key="1">
    <citation type="submission" date="2017-05" db="EMBL/GenBank/DDBJ databases">
        <title>Polynucleobacter sp. MWH-K35W1 isolated from the permanently anoxic monimolimnion of a meromictic lake.</title>
        <authorList>
            <person name="Hahn M.W."/>
        </authorList>
    </citation>
    <scope>NUCLEOTIDE SEQUENCE [LARGE SCALE GENOMIC DNA]</scope>
    <source>
        <strain evidence="12 13">MWH-K35W1</strain>
    </source>
</reference>
<dbReference type="GO" id="GO:0003724">
    <property type="term" value="F:RNA helicase activity"/>
    <property type="evidence" value="ECO:0007669"/>
    <property type="project" value="InterPro"/>
</dbReference>
<dbReference type="GO" id="GO:0016787">
    <property type="term" value="F:hydrolase activity"/>
    <property type="evidence" value="ECO:0007669"/>
    <property type="project" value="UniProtKB-KW"/>
</dbReference>
<proteinExistence type="inferred from homology"/>
<dbReference type="InterPro" id="IPR014014">
    <property type="entry name" value="RNA_helicase_DEAD_Q_motif"/>
</dbReference>
<evidence type="ECO:0000256" key="1">
    <source>
        <dbReference type="ARBA" id="ARBA00022741"/>
    </source>
</evidence>
<evidence type="ECO:0000259" key="11">
    <source>
        <dbReference type="PROSITE" id="PS51195"/>
    </source>
</evidence>
<dbReference type="InterPro" id="IPR000629">
    <property type="entry name" value="RNA-helicase_DEAD-box_CS"/>
</dbReference>